<dbReference type="PANTHER" id="PTHR38600:SF2">
    <property type="entry name" value="SLL0088 PROTEIN"/>
    <property type="match status" value="1"/>
</dbReference>
<dbReference type="NCBIfam" id="NF033788">
    <property type="entry name" value="HTH_metalloreg"/>
    <property type="match status" value="1"/>
</dbReference>
<dbReference type="SUPFAM" id="SSF46785">
    <property type="entry name" value="Winged helix' DNA-binding domain"/>
    <property type="match status" value="1"/>
</dbReference>
<dbReference type="OrthoDB" id="3628603at2"/>
<dbReference type="InterPro" id="IPR011991">
    <property type="entry name" value="ArsR-like_HTH"/>
</dbReference>
<dbReference type="SMART" id="SM00418">
    <property type="entry name" value="HTH_ARSR"/>
    <property type="match status" value="1"/>
</dbReference>
<dbReference type="GO" id="GO:0003700">
    <property type="term" value="F:DNA-binding transcription factor activity"/>
    <property type="evidence" value="ECO:0007669"/>
    <property type="project" value="InterPro"/>
</dbReference>
<dbReference type="InterPro" id="IPR036390">
    <property type="entry name" value="WH_DNA-bd_sf"/>
</dbReference>
<protein>
    <submittedName>
        <fullName evidence="2">ArsR family transcriptional regulator</fullName>
    </submittedName>
</protein>
<dbReference type="CDD" id="cd00090">
    <property type="entry name" value="HTH_ARSR"/>
    <property type="match status" value="1"/>
</dbReference>
<dbReference type="PRINTS" id="PR00778">
    <property type="entry name" value="HTHARSR"/>
</dbReference>
<evidence type="ECO:0000259" key="1">
    <source>
        <dbReference type="PROSITE" id="PS50987"/>
    </source>
</evidence>
<dbReference type="Proteomes" id="UP000291259">
    <property type="component" value="Chromosome"/>
</dbReference>
<organism evidence="2 3">
    <name type="scientific">Agromyces protaetiae</name>
    <dbReference type="NCBI Taxonomy" id="2509455"/>
    <lineage>
        <taxon>Bacteria</taxon>
        <taxon>Bacillati</taxon>
        <taxon>Actinomycetota</taxon>
        <taxon>Actinomycetes</taxon>
        <taxon>Micrococcales</taxon>
        <taxon>Microbacteriaceae</taxon>
        <taxon>Agromyces</taxon>
    </lineage>
</organism>
<proteinExistence type="predicted"/>
<keyword evidence="3" id="KW-1185">Reference proteome</keyword>
<dbReference type="PANTHER" id="PTHR38600">
    <property type="entry name" value="TRANSCRIPTIONAL REGULATORY PROTEIN"/>
    <property type="match status" value="1"/>
</dbReference>
<accession>A0A4V0YH75</accession>
<gene>
    <name evidence="2" type="ORF">ET445_10620</name>
</gene>
<dbReference type="KEGG" id="agf:ET445_10620"/>
<feature type="domain" description="HTH arsR-type" evidence="1">
    <location>
        <begin position="6"/>
        <end position="100"/>
    </location>
</feature>
<sequence>MEIAESGNKAYVSASASFSALADPVRIRILERLRGADATVSDLAGDLGVSLPSMSKHLNVLQKAGFVTRHVEAQTRRCSLDPDGFARLAEWSRRFESLWMGRLDRLDAVLRAEDEDAGA</sequence>
<evidence type="ECO:0000313" key="2">
    <source>
        <dbReference type="EMBL" id="QAY73731.1"/>
    </source>
</evidence>
<dbReference type="AlphaFoldDB" id="A0A4V0YH75"/>
<dbReference type="EMBL" id="CP035491">
    <property type="protein sequence ID" value="QAY73731.1"/>
    <property type="molecule type" value="Genomic_DNA"/>
</dbReference>
<dbReference type="PROSITE" id="PS50987">
    <property type="entry name" value="HTH_ARSR_2"/>
    <property type="match status" value="1"/>
</dbReference>
<dbReference type="Pfam" id="PF12840">
    <property type="entry name" value="HTH_20"/>
    <property type="match status" value="1"/>
</dbReference>
<dbReference type="RefSeq" id="WP_129191208.1">
    <property type="nucleotide sequence ID" value="NZ_CP035491.1"/>
</dbReference>
<name>A0A4V0YH75_9MICO</name>
<evidence type="ECO:0000313" key="3">
    <source>
        <dbReference type="Proteomes" id="UP000291259"/>
    </source>
</evidence>
<dbReference type="InterPro" id="IPR036388">
    <property type="entry name" value="WH-like_DNA-bd_sf"/>
</dbReference>
<dbReference type="InterPro" id="IPR001845">
    <property type="entry name" value="HTH_ArsR_DNA-bd_dom"/>
</dbReference>
<dbReference type="Gene3D" id="1.10.10.10">
    <property type="entry name" value="Winged helix-like DNA-binding domain superfamily/Winged helix DNA-binding domain"/>
    <property type="match status" value="1"/>
</dbReference>
<reference evidence="2 3" key="1">
    <citation type="submission" date="2019-01" db="EMBL/GenBank/DDBJ databases">
        <title>Genome sequencing of strain FW100M-8.</title>
        <authorList>
            <person name="Heo J."/>
            <person name="Kim S.-J."/>
            <person name="Kim J.-S."/>
            <person name="Hong S.-B."/>
            <person name="Kwon S.-W."/>
        </authorList>
    </citation>
    <scope>NUCLEOTIDE SEQUENCE [LARGE SCALE GENOMIC DNA]</scope>
    <source>
        <strain evidence="2 3">FW100M-8</strain>
    </source>
</reference>